<evidence type="ECO:0008006" key="3">
    <source>
        <dbReference type="Google" id="ProtNLM"/>
    </source>
</evidence>
<sequence>MAGGKKTANRDLAAVALATGKTAAEAAIAANVSERTIQNWRREPAFTAMVADLRGQMVARACGELADAMTEAAKALRGLLGSPTEGIQLRAASEILSQGLKVMEFAELRGKLEELERRLEGVAKQ</sequence>
<dbReference type="AlphaFoldDB" id="A0A6P2D9S8"/>
<organism evidence="1 2">
    <name type="scientific">Gemmata massiliana</name>
    <dbReference type="NCBI Taxonomy" id="1210884"/>
    <lineage>
        <taxon>Bacteria</taxon>
        <taxon>Pseudomonadati</taxon>
        <taxon>Planctomycetota</taxon>
        <taxon>Planctomycetia</taxon>
        <taxon>Gemmatales</taxon>
        <taxon>Gemmataceae</taxon>
        <taxon>Gemmata</taxon>
    </lineage>
</organism>
<name>A0A6P2D9S8_9BACT</name>
<evidence type="ECO:0000313" key="1">
    <source>
        <dbReference type="EMBL" id="VTR97929.1"/>
    </source>
</evidence>
<dbReference type="Gene3D" id="1.10.10.60">
    <property type="entry name" value="Homeodomain-like"/>
    <property type="match status" value="1"/>
</dbReference>
<dbReference type="Proteomes" id="UP000464178">
    <property type="component" value="Chromosome"/>
</dbReference>
<dbReference type="EMBL" id="LR593886">
    <property type="protein sequence ID" value="VTR97929.1"/>
    <property type="molecule type" value="Genomic_DNA"/>
</dbReference>
<dbReference type="RefSeq" id="WP_162671420.1">
    <property type="nucleotide sequence ID" value="NZ_LR593886.1"/>
</dbReference>
<dbReference type="KEGG" id="gms:SOIL9_04710"/>
<evidence type="ECO:0000313" key="2">
    <source>
        <dbReference type="Proteomes" id="UP000464178"/>
    </source>
</evidence>
<reference evidence="1 2" key="1">
    <citation type="submission" date="2019-05" db="EMBL/GenBank/DDBJ databases">
        <authorList>
            <consortium name="Science for Life Laboratories"/>
        </authorList>
    </citation>
    <scope>NUCLEOTIDE SEQUENCE [LARGE SCALE GENOMIC DNA]</scope>
    <source>
        <strain evidence="1">Soil9</strain>
    </source>
</reference>
<keyword evidence="2" id="KW-1185">Reference proteome</keyword>
<protein>
    <recommendedName>
        <fullName evidence="3">Homeodomain phBC6A51-type domain-containing protein</fullName>
    </recommendedName>
</protein>
<gene>
    <name evidence="1" type="ORF">SOIL9_04710</name>
</gene>
<proteinExistence type="predicted"/>
<accession>A0A6P2D9S8</accession>